<feature type="signal peptide" evidence="2">
    <location>
        <begin position="1"/>
        <end position="26"/>
    </location>
</feature>
<feature type="chain" id="PRO_5024378493" description="DUF4179 domain-containing protein" evidence="2">
    <location>
        <begin position="27"/>
        <end position="422"/>
    </location>
</feature>
<evidence type="ECO:0000313" key="3">
    <source>
        <dbReference type="EMBL" id="TLS49141.1"/>
    </source>
</evidence>
<keyword evidence="4" id="KW-1185">Reference proteome</keyword>
<protein>
    <recommendedName>
        <fullName evidence="5">DUF4179 domain-containing protein</fullName>
    </recommendedName>
</protein>
<evidence type="ECO:0000256" key="1">
    <source>
        <dbReference type="SAM" id="MobiDB-lite"/>
    </source>
</evidence>
<organism evidence="3 4">
    <name type="scientific">Paenibacillus antri</name>
    <dbReference type="NCBI Taxonomy" id="2582848"/>
    <lineage>
        <taxon>Bacteria</taxon>
        <taxon>Bacillati</taxon>
        <taxon>Bacillota</taxon>
        <taxon>Bacilli</taxon>
        <taxon>Bacillales</taxon>
        <taxon>Paenibacillaceae</taxon>
        <taxon>Paenibacillus</taxon>
    </lineage>
</organism>
<accession>A0A5R9G051</accession>
<dbReference type="PROSITE" id="PS51257">
    <property type="entry name" value="PROKAR_LIPOPROTEIN"/>
    <property type="match status" value="1"/>
</dbReference>
<evidence type="ECO:0000313" key="4">
    <source>
        <dbReference type="Proteomes" id="UP000309676"/>
    </source>
</evidence>
<evidence type="ECO:0008006" key="5">
    <source>
        <dbReference type="Google" id="ProtNLM"/>
    </source>
</evidence>
<dbReference type="RefSeq" id="WP_138197523.1">
    <property type="nucleotide sequence ID" value="NZ_VCIW01000024.1"/>
</dbReference>
<feature type="region of interest" description="Disordered" evidence="1">
    <location>
        <begin position="84"/>
        <end position="103"/>
    </location>
</feature>
<reference evidence="3 4" key="1">
    <citation type="submission" date="2019-05" db="EMBL/GenBank/DDBJ databases">
        <authorList>
            <person name="Narsing Rao M.P."/>
            <person name="Li W.J."/>
        </authorList>
    </citation>
    <scope>NUCLEOTIDE SEQUENCE [LARGE SCALE GENOMIC DNA]</scope>
    <source>
        <strain evidence="3 4">SYSU_K30003</strain>
    </source>
</reference>
<dbReference type="EMBL" id="VCIW01000024">
    <property type="protein sequence ID" value="TLS49141.1"/>
    <property type="molecule type" value="Genomic_DNA"/>
</dbReference>
<sequence length="422" mass="46451">MKVSKKAIPVVAFALGACVFVSTALADMALGTGYDRLKDATKHTAAQLESGTNNFTLQTSYTLKDNDRILLHSSTVNKIDMVKQASEETSSTQNGAGEPTTTRYSYTDRERSIWKYDTEEKYYVMDYPEEYLQEQSSYKNPFNQRGAAEFERIVDALVGNLKDQVQVEESTNGAVTYSGSLTEAQVPAVVNAVASFGVMQLVNEQGYRGENQRLPELTSDVFVKKVTGTAVESETGLLEQATGEVILSGKDASGAVHDMTMSVIVSLTDVGTTSVEAPDLRNAAFEKVGKSGITEMYVGTYRNDIVMEKDGKFLKIGERTLEITGVDGDKVSGKYSETVKPGFESEYGEPYDFTFEYEPDGSKPMSFFTYANAQGEQEYGQLSPGGAGKLYLNLQIEIIDDSSYRSNDKPHFNGEFNRVFEE</sequence>
<dbReference type="OrthoDB" id="2518519at2"/>
<feature type="compositionally biased region" description="Polar residues" evidence="1">
    <location>
        <begin position="87"/>
        <end position="103"/>
    </location>
</feature>
<dbReference type="Proteomes" id="UP000309676">
    <property type="component" value="Unassembled WGS sequence"/>
</dbReference>
<gene>
    <name evidence="3" type="ORF">FE782_27260</name>
</gene>
<evidence type="ECO:0000256" key="2">
    <source>
        <dbReference type="SAM" id="SignalP"/>
    </source>
</evidence>
<keyword evidence="2" id="KW-0732">Signal</keyword>
<dbReference type="AlphaFoldDB" id="A0A5R9G051"/>
<proteinExistence type="predicted"/>
<name>A0A5R9G051_9BACL</name>
<comment type="caution">
    <text evidence="3">The sequence shown here is derived from an EMBL/GenBank/DDBJ whole genome shotgun (WGS) entry which is preliminary data.</text>
</comment>